<dbReference type="AlphaFoldDB" id="A0A5B7DPP7"/>
<dbReference type="SMART" id="SM00209">
    <property type="entry name" value="TSP1"/>
    <property type="match status" value="1"/>
</dbReference>
<dbReference type="OrthoDB" id="6331234at2759"/>
<reference evidence="2 3" key="1">
    <citation type="submission" date="2019-05" db="EMBL/GenBank/DDBJ databases">
        <title>Another draft genome of Portunus trituberculatus and its Hox gene families provides insights of decapod evolution.</title>
        <authorList>
            <person name="Jeong J.-H."/>
            <person name="Song I."/>
            <person name="Kim S."/>
            <person name="Choi T."/>
            <person name="Kim D."/>
            <person name="Ryu S."/>
            <person name="Kim W."/>
        </authorList>
    </citation>
    <scope>NUCLEOTIDE SEQUENCE [LARGE SCALE GENOMIC DNA]</scope>
    <source>
        <tissue evidence="2">Muscle</tissue>
    </source>
</reference>
<feature type="region of interest" description="Disordered" evidence="1">
    <location>
        <begin position="350"/>
        <end position="406"/>
    </location>
</feature>
<dbReference type="InterPro" id="IPR036383">
    <property type="entry name" value="TSP1_rpt_sf"/>
</dbReference>
<accession>A0A5B7DPP7</accession>
<dbReference type="Pfam" id="PF00090">
    <property type="entry name" value="TSP_1"/>
    <property type="match status" value="1"/>
</dbReference>
<comment type="caution">
    <text evidence="2">The sequence shown here is derived from an EMBL/GenBank/DDBJ whole genome shotgun (WGS) entry which is preliminary data.</text>
</comment>
<dbReference type="SUPFAM" id="SSF82895">
    <property type="entry name" value="TSP-1 type 1 repeat"/>
    <property type="match status" value="1"/>
</dbReference>
<evidence type="ECO:0000313" key="3">
    <source>
        <dbReference type="Proteomes" id="UP000324222"/>
    </source>
</evidence>
<dbReference type="PROSITE" id="PS50092">
    <property type="entry name" value="TSP1"/>
    <property type="match status" value="1"/>
</dbReference>
<dbReference type="Gene3D" id="2.20.100.10">
    <property type="entry name" value="Thrombospondin type-1 (TSP1) repeat"/>
    <property type="match status" value="1"/>
</dbReference>
<name>A0A5B7DPP7_PORTR</name>
<dbReference type="InterPro" id="IPR000884">
    <property type="entry name" value="TSP1_rpt"/>
</dbReference>
<feature type="compositionally biased region" description="Basic residues" evidence="1">
    <location>
        <begin position="364"/>
        <end position="406"/>
    </location>
</feature>
<keyword evidence="3" id="KW-1185">Reference proteome</keyword>
<gene>
    <name evidence="2" type="ORF">E2C01_016096</name>
</gene>
<feature type="compositionally biased region" description="Low complexity" evidence="1">
    <location>
        <begin position="193"/>
        <end position="247"/>
    </location>
</feature>
<dbReference type="Proteomes" id="UP000324222">
    <property type="component" value="Unassembled WGS sequence"/>
</dbReference>
<dbReference type="EMBL" id="VSRR010001161">
    <property type="protein sequence ID" value="MPC23059.1"/>
    <property type="molecule type" value="Genomic_DNA"/>
</dbReference>
<feature type="compositionally biased region" description="Low complexity" evidence="1">
    <location>
        <begin position="277"/>
        <end position="300"/>
    </location>
</feature>
<feature type="compositionally biased region" description="Low complexity" evidence="1">
    <location>
        <begin position="353"/>
        <end position="363"/>
    </location>
</feature>
<evidence type="ECO:0000313" key="2">
    <source>
        <dbReference type="EMBL" id="MPC23059.1"/>
    </source>
</evidence>
<organism evidence="2 3">
    <name type="scientific">Portunus trituberculatus</name>
    <name type="common">Swimming crab</name>
    <name type="synonym">Neptunus trituberculatus</name>
    <dbReference type="NCBI Taxonomy" id="210409"/>
    <lineage>
        <taxon>Eukaryota</taxon>
        <taxon>Metazoa</taxon>
        <taxon>Ecdysozoa</taxon>
        <taxon>Arthropoda</taxon>
        <taxon>Crustacea</taxon>
        <taxon>Multicrustacea</taxon>
        <taxon>Malacostraca</taxon>
        <taxon>Eumalacostraca</taxon>
        <taxon>Eucarida</taxon>
        <taxon>Decapoda</taxon>
        <taxon>Pleocyemata</taxon>
        <taxon>Brachyura</taxon>
        <taxon>Eubrachyura</taxon>
        <taxon>Portunoidea</taxon>
        <taxon>Portunidae</taxon>
        <taxon>Portuninae</taxon>
        <taxon>Portunus</taxon>
    </lineage>
</organism>
<proteinExistence type="predicted"/>
<feature type="region of interest" description="Disordered" evidence="1">
    <location>
        <begin position="193"/>
        <end position="250"/>
    </location>
</feature>
<protein>
    <submittedName>
        <fullName evidence="2">Uncharacterized protein</fullName>
    </submittedName>
</protein>
<feature type="region of interest" description="Disordered" evidence="1">
    <location>
        <begin position="269"/>
        <end position="322"/>
    </location>
</feature>
<evidence type="ECO:0000256" key="1">
    <source>
        <dbReference type="SAM" id="MobiDB-lite"/>
    </source>
</evidence>
<sequence>MPRSDLREQLYGVWIYRCVLYERASVPLSLLCVTLPSLFSLLPPHALIHLIQRARVSLFLLCVTLPSLFSLLPQHALIHITSPTELAWSVWSGCSTSCDGGVRVRSYRCLPDQPLLEACVHAGIETQEQQTCNLQPCPPTHAPAPSAMFPDRAPGVIQAIPYMTATSNLSRAATPTPLDQIMAFPITASPSASSSSSSYSSSTPSSPVITVPSASSATSSSSFSSSSSSSSSSLFPSSTPATPTTTTRDYGVNIHPLYQTTSTASLFSSQHGLTTDSSPHSSSSSYSSSSSFPLSSPSISHAEEKPWKETSMNSIPVNPEEAPLTERRLNDVVPWGTVATSSAKRTKWSYWYQQQQQQQQHQHQSNHHGSNPHHHHHHHQHQHQNQHHHHQNQQLHHNQHHRMRHHHHKLFMQFERKTKDGRNTLHTCTRYFPQPQRPAKLQIHGSTARPVICLHGTK</sequence>